<dbReference type="AlphaFoldDB" id="A0A445E097"/>
<keyword evidence="3" id="KW-1185">Reference proteome</keyword>
<name>A0A445E097_ARAHY</name>
<feature type="region of interest" description="Disordered" evidence="1">
    <location>
        <begin position="1"/>
        <end position="20"/>
    </location>
</feature>
<dbReference type="Proteomes" id="UP000289738">
    <property type="component" value="Chromosome A03"/>
</dbReference>
<evidence type="ECO:0000313" key="3">
    <source>
        <dbReference type="Proteomes" id="UP000289738"/>
    </source>
</evidence>
<sequence>MLKQHRQLSMSVQRTTENNEKVEIRTSKTYQSFVAAVGGHHELSFIEKDMKNYIIREVQNISELEDAKKFGKYLLRMKEKNHNFFFTLELEAPCVVWRCYFIRYHLNTNSLSRSPLLGRDEKHTKEREYACFFLTSLLQATAHLSNLSNTVWGSWPSRPSPSYLSGCSAVARKVESAIQQMVMYGLHNFVPLKGFRKAEKIKNSCMRGRCLHRVGFPDDDVVRIVTARLDIIVGYANVELLRNHK</sequence>
<dbReference type="PANTHER" id="PTHR47718:SF13">
    <property type="entry name" value="OS09G0290500 PROTEIN"/>
    <property type="match status" value="1"/>
</dbReference>
<dbReference type="EMBL" id="SDMP01000003">
    <property type="protein sequence ID" value="RYR68761.1"/>
    <property type="molecule type" value="Genomic_DNA"/>
</dbReference>
<evidence type="ECO:0000313" key="2">
    <source>
        <dbReference type="EMBL" id="RYR68761.1"/>
    </source>
</evidence>
<reference evidence="2 3" key="1">
    <citation type="submission" date="2019-01" db="EMBL/GenBank/DDBJ databases">
        <title>Sequencing of cultivated peanut Arachis hypogaea provides insights into genome evolution and oil improvement.</title>
        <authorList>
            <person name="Chen X."/>
        </authorList>
    </citation>
    <scope>NUCLEOTIDE SEQUENCE [LARGE SCALE GENOMIC DNA]</scope>
    <source>
        <strain evidence="3">cv. Fuhuasheng</strain>
        <tissue evidence="2">Leaves</tissue>
    </source>
</reference>
<proteinExistence type="predicted"/>
<dbReference type="PANTHER" id="PTHR47718">
    <property type="entry name" value="OS01G0519700 PROTEIN"/>
    <property type="match status" value="1"/>
</dbReference>
<evidence type="ECO:0000256" key="1">
    <source>
        <dbReference type="SAM" id="MobiDB-lite"/>
    </source>
</evidence>
<gene>
    <name evidence="2" type="ORF">Ahy_A03g015232</name>
</gene>
<organism evidence="2 3">
    <name type="scientific">Arachis hypogaea</name>
    <name type="common">Peanut</name>
    <dbReference type="NCBI Taxonomy" id="3818"/>
    <lineage>
        <taxon>Eukaryota</taxon>
        <taxon>Viridiplantae</taxon>
        <taxon>Streptophyta</taxon>
        <taxon>Embryophyta</taxon>
        <taxon>Tracheophyta</taxon>
        <taxon>Spermatophyta</taxon>
        <taxon>Magnoliopsida</taxon>
        <taxon>eudicotyledons</taxon>
        <taxon>Gunneridae</taxon>
        <taxon>Pentapetalae</taxon>
        <taxon>rosids</taxon>
        <taxon>fabids</taxon>
        <taxon>Fabales</taxon>
        <taxon>Fabaceae</taxon>
        <taxon>Papilionoideae</taxon>
        <taxon>50 kb inversion clade</taxon>
        <taxon>dalbergioids sensu lato</taxon>
        <taxon>Dalbergieae</taxon>
        <taxon>Pterocarpus clade</taxon>
        <taxon>Arachis</taxon>
    </lineage>
</organism>
<feature type="compositionally biased region" description="Polar residues" evidence="1">
    <location>
        <begin position="7"/>
        <end position="16"/>
    </location>
</feature>
<protein>
    <submittedName>
        <fullName evidence="2">Uncharacterized protein</fullName>
    </submittedName>
</protein>
<comment type="caution">
    <text evidence="2">The sequence shown here is derived from an EMBL/GenBank/DDBJ whole genome shotgun (WGS) entry which is preliminary data.</text>
</comment>
<accession>A0A445E097</accession>